<evidence type="ECO:0000313" key="2">
    <source>
        <dbReference type="Proteomes" id="UP000789920"/>
    </source>
</evidence>
<comment type="caution">
    <text evidence="1">The sequence shown here is derived from an EMBL/GenBank/DDBJ whole genome shotgun (WGS) entry which is preliminary data.</text>
</comment>
<dbReference type="Proteomes" id="UP000789920">
    <property type="component" value="Unassembled WGS sequence"/>
</dbReference>
<feature type="non-terminal residue" evidence="1">
    <location>
        <position position="1"/>
    </location>
</feature>
<keyword evidence="2" id="KW-1185">Reference proteome</keyword>
<organism evidence="1 2">
    <name type="scientific">Racocetra persica</name>
    <dbReference type="NCBI Taxonomy" id="160502"/>
    <lineage>
        <taxon>Eukaryota</taxon>
        <taxon>Fungi</taxon>
        <taxon>Fungi incertae sedis</taxon>
        <taxon>Mucoromycota</taxon>
        <taxon>Glomeromycotina</taxon>
        <taxon>Glomeromycetes</taxon>
        <taxon>Diversisporales</taxon>
        <taxon>Gigasporaceae</taxon>
        <taxon>Racocetra</taxon>
    </lineage>
</organism>
<reference evidence="1" key="1">
    <citation type="submission" date="2021-06" db="EMBL/GenBank/DDBJ databases">
        <authorList>
            <person name="Kallberg Y."/>
            <person name="Tangrot J."/>
            <person name="Rosling A."/>
        </authorList>
    </citation>
    <scope>NUCLEOTIDE SEQUENCE</scope>
    <source>
        <strain evidence="1">MA461A</strain>
    </source>
</reference>
<gene>
    <name evidence="1" type="ORF">RPERSI_LOCUS1243</name>
</gene>
<protein>
    <submittedName>
        <fullName evidence="1">13906_t:CDS:1</fullName>
    </submittedName>
</protein>
<proteinExistence type="predicted"/>
<evidence type="ECO:0000313" key="1">
    <source>
        <dbReference type="EMBL" id="CAG8487451.1"/>
    </source>
</evidence>
<dbReference type="EMBL" id="CAJVQC010001099">
    <property type="protein sequence ID" value="CAG8487451.1"/>
    <property type="molecule type" value="Genomic_DNA"/>
</dbReference>
<accession>A0ACA9KS07</accession>
<name>A0ACA9KS07_9GLOM</name>
<sequence>RKKWGEINVKSELGKGSKFWFTWNVELLSIALPLLNTQFDQMIEDARNAMLKYFKSIKVDAFDTFDKGIRAAKEYKELNNQSD</sequence>